<dbReference type="EMBL" id="LAZR01038181">
    <property type="protein sequence ID" value="KKL20222.1"/>
    <property type="molecule type" value="Genomic_DNA"/>
</dbReference>
<evidence type="ECO:0000313" key="1">
    <source>
        <dbReference type="EMBL" id="KKL20222.1"/>
    </source>
</evidence>
<gene>
    <name evidence="1" type="ORF">LCGC14_2457600</name>
</gene>
<feature type="non-terminal residue" evidence="1">
    <location>
        <position position="1"/>
    </location>
</feature>
<sequence length="190" mass="21450">TYDSEDTLIDSFKPKDLFRVGLNATRLNKILELLAWTGSKMRAEADGALHFFDPTISGGTYAYEYKLAVVGEHTFWDKELRNRFVNPNKEIVQSHPSHEPQFSGNSTSATSFALFPETHTTQLRLASQAEASNIADAIIERYELNAEKGAVRVPMNVGQEVWDWINVTDSRQSDSRAGNVRYLKRNVQVP</sequence>
<name>A0A0F9C1Y0_9ZZZZ</name>
<proteinExistence type="predicted"/>
<dbReference type="AlphaFoldDB" id="A0A0F9C1Y0"/>
<accession>A0A0F9C1Y0</accession>
<protein>
    <submittedName>
        <fullName evidence="1">Uncharacterized protein</fullName>
    </submittedName>
</protein>
<organism evidence="1">
    <name type="scientific">marine sediment metagenome</name>
    <dbReference type="NCBI Taxonomy" id="412755"/>
    <lineage>
        <taxon>unclassified sequences</taxon>
        <taxon>metagenomes</taxon>
        <taxon>ecological metagenomes</taxon>
    </lineage>
</organism>
<comment type="caution">
    <text evidence="1">The sequence shown here is derived from an EMBL/GenBank/DDBJ whole genome shotgun (WGS) entry which is preliminary data.</text>
</comment>
<reference evidence="1" key="1">
    <citation type="journal article" date="2015" name="Nature">
        <title>Complex archaea that bridge the gap between prokaryotes and eukaryotes.</title>
        <authorList>
            <person name="Spang A."/>
            <person name="Saw J.H."/>
            <person name="Jorgensen S.L."/>
            <person name="Zaremba-Niedzwiedzka K."/>
            <person name="Martijn J."/>
            <person name="Lind A.E."/>
            <person name="van Eijk R."/>
            <person name="Schleper C."/>
            <person name="Guy L."/>
            <person name="Ettema T.J."/>
        </authorList>
    </citation>
    <scope>NUCLEOTIDE SEQUENCE</scope>
</reference>